<dbReference type="RefSeq" id="WP_062181918.1">
    <property type="nucleotide sequence ID" value="NZ_BBXL01000015.1"/>
</dbReference>
<feature type="signal peptide" evidence="1">
    <location>
        <begin position="1"/>
        <end position="22"/>
    </location>
</feature>
<protein>
    <recommendedName>
        <fullName evidence="4">Cleaved Adhesin Domain</fullName>
    </recommendedName>
</protein>
<evidence type="ECO:0000313" key="3">
    <source>
        <dbReference type="Proteomes" id="UP000184480"/>
    </source>
</evidence>
<evidence type="ECO:0000313" key="2">
    <source>
        <dbReference type="EMBL" id="SHF20989.1"/>
    </source>
</evidence>
<name>A0A1M4ZSG0_9BACT</name>
<sequence>MKKYILLLLASVQVGLVSESFAQIGINTESPQQIFHIDAARNTSGTTSVSDDIVVDSNGNVGVGVISPKAKLHIVTNDVPLKLQDGTQGSKKMLYSKDANGNLSWTDQPASSATFYYLNTGQRNLPNATRTLLISIPVTEASNYLMFIRWWGSCTTYYTGNKNISAYIYLTYATTTAASDYGSQLDGVEHYVSYSVANSYFSFTTSLYGKVSASTGYLKLWINPSTPASTAGTFNWVIGAINNGTVFNPSLIVFKI</sequence>
<evidence type="ECO:0000256" key="1">
    <source>
        <dbReference type="SAM" id="SignalP"/>
    </source>
</evidence>
<keyword evidence="3" id="KW-1185">Reference proteome</keyword>
<evidence type="ECO:0008006" key="4">
    <source>
        <dbReference type="Google" id="ProtNLM"/>
    </source>
</evidence>
<proteinExistence type="predicted"/>
<reference evidence="3" key="1">
    <citation type="submission" date="2016-11" db="EMBL/GenBank/DDBJ databases">
        <authorList>
            <person name="Varghese N."/>
            <person name="Submissions S."/>
        </authorList>
    </citation>
    <scope>NUCLEOTIDE SEQUENCE [LARGE SCALE GENOMIC DNA]</scope>
    <source>
        <strain evidence="3">DSM 27370</strain>
    </source>
</reference>
<dbReference type="OrthoDB" id="1449049at2"/>
<gene>
    <name evidence="2" type="ORF">SAMN05444362_104176</name>
</gene>
<dbReference type="AlphaFoldDB" id="A0A1M4ZSG0"/>
<dbReference type="Proteomes" id="UP000184480">
    <property type="component" value="Unassembled WGS sequence"/>
</dbReference>
<dbReference type="STRING" id="1346286.SAMN05444362_104176"/>
<keyword evidence="1" id="KW-0732">Signal</keyword>
<feature type="chain" id="PRO_5009908644" description="Cleaved Adhesin Domain" evidence="1">
    <location>
        <begin position="23"/>
        <end position="256"/>
    </location>
</feature>
<organism evidence="2 3">
    <name type="scientific">Dysgonomonas macrotermitis</name>
    <dbReference type="NCBI Taxonomy" id="1346286"/>
    <lineage>
        <taxon>Bacteria</taxon>
        <taxon>Pseudomonadati</taxon>
        <taxon>Bacteroidota</taxon>
        <taxon>Bacteroidia</taxon>
        <taxon>Bacteroidales</taxon>
        <taxon>Dysgonomonadaceae</taxon>
        <taxon>Dysgonomonas</taxon>
    </lineage>
</organism>
<accession>A0A1M4ZSG0</accession>
<dbReference type="EMBL" id="FQUC01000004">
    <property type="protein sequence ID" value="SHF20989.1"/>
    <property type="molecule type" value="Genomic_DNA"/>
</dbReference>